<accession>A0ABD1ALI7</accession>
<dbReference type="Proteomes" id="UP001558713">
    <property type="component" value="Unassembled WGS sequence"/>
</dbReference>
<organism evidence="2 3">
    <name type="scientific">Cardamine amara subsp. amara</name>
    <dbReference type="NCBI Taxonomy" id="228776"/>
    <lineage>
        <taxon>Eukaryota</taxon>
        <taxon>Viridiplantae</taxon>
        <taxon>Streptophyta</taxon>
        <taxon>Embryophyta</taxon>
        <taxon>Tracheophyta</taxon>
        <taxon>Spermatophyta</taxon>
        <taxon>Magnoliopsida</taxon>
        <taxon>eudicotyledons</taxon>
        <taxon>Gunneridae</taxon>
        <taxon>Pentapetalae</taxon>
        <taxon>rosids</taxon>
        <taxon>malvids</taxon>
        <taxon>Brassicales</taxon>
        <taxon>Brassicaceae</taxon>
        <taxon>Cardamineae</taxon>
        <taxon>Cardamine</taxon>
    </lineage>
</organism>
<evidence type="ECO:0000256" key="1">
    <source>
        <dbReference type="SAM" id="MobiDB-lite"/>
    </source>
</evidence>
<feature type="region of interest" description="Disordered" evidence="1">
    <location>
        <begin position="54"/>
        <end position="127"/>
    </location>
</feature>
<reference evidence="2 3" key="1">
    <citation type="submission" date="2024-04" db="EMBL/GenBank/DDBJ databases">
        <title>Genome assembly C_amara_ONT_v2.</title>
        <authorList>
            <person name="Yant L."/>
            <person name="Moore C."/>
            <person name="Slenker M."/>
        </authorList>
    </citation>
    <scope>NUCLEOTIDE SEQUENCE [LARGE SCALE GENOMIC DNA]</scope>
    <source>
        <tissue evidence="2">Leaf</tissue>
    </source>
</reference>
<feature type="region of interest" description="Disordered" evidence="1">
    <location>
        <begin position="1"/>
        <end position="20"/>
    </location>
</feature>
<comment type="caution">
    <text evidence="2">The sequence shown here is derived from an EMBL/GenBank/DDBJ whole genome shotgun (WGS) entry which is preliminary data.</text>
</comment>
<sequence length="231" mass="25120">MESKFPFSHDTSSLGVDDDEESHDLWAPISEGIISHDIVNGPSPCRLNILETGSSSETDLSHGPLTPPGPLNTDNTNSNQTTLNTDSGSPSSNNNEAQSEQETTQDIEVSTEPELGKGKRQKTTSTRLKGFVVPQPTQKSTSEVGNLAQISADLQPTTEVLYPLAVQDDTHRFSETHIAYVAAIVSTVEPRSFKKAMEDERWRNAVGSEFGALEENKTWSIEDLPPGKKAI</sequence>
<evidence type="ECO:0000313" key="3">
    <source>
        <dbReference type="Proteomes" id="UP001558713"/>
    </source>
</evidence>
<feature type="compositionally biased region" description="Polar residues" evidence="1">
    <location>
        <begin position="72"/>
        <end position="102"/>
    </location>
</feature>
<protein>
    <submittedName>
        <fullName evidence="2">Uncharacterized protein</fullName>
    </submittedName>
</protein>
<dbReference type="EMBL" id="JBANAX010000546">
    <property type="protein sequence ID" value="KAL1204159.1"/>
    <property type="molecule type" value="Genomic_DNA"/>
</dbReference>
<name>A0ABD1ALI7_CARAN</name>
<dbReference type="AlphaFoldDB" id="A0ABD1ALI7"/>
<evidence type="ECO:0000313" key="2">
    <source>
        <dbReference type="EMBL" id="KAL1204159.1"/>
    </source>
</evidence>
<proteinExistence type="predicted"/>
<keyword evidence="3" id="KW-1185">Reference proteome</keyword>
<gene>
    <name evidence="2" type="ORF">V5N11_026656</name>
</gene>